<comment type="function">
    <text evidence="7">Initiates the restart of stalled replication forks, which reloads the replicative helicase on sites other than the origin of replication. Recognizes and binds to abandoned replication forks and remodels them to uncover a helicase loading site. Promotes assembly of the primosome at these replication forks.</text>
</comment>
<dbReference type="GO" id="GO:0006310">
    <property type="term" value="P:DNA recombination"/>
    <property type="evidence" value="ECO:0007669"/>
    <property type="project" value="InterPro"/>
</dbReference>
<keyword evidence="7" id="KW-0639">Primosome</keyword>
<protein>
    <recommendedName>
        <fullName evidence="7">Replication restart protein PriA</fullName>
    </recommendedName>
    <alternativeName>
        <fullName evidence="7">ATP-dependent DNA helicase PriA</fullName>
        <ecNumber evidence="7">5.6.2.4</ecNumber>
    </alternativeName>
    <alternativeName>
        <fullName evidence="7">DNA 3'-5' helicase PriA</fullName>
    </alternativeName>
</protein>
<evidence type="ECO:0000256" key="3">
    <source>
        <dbReference type="ARBA" id="ARBA00022806"/>
    </source>
</evidence>
<dbReference type="InterPro" id="IPR005259">
    <property type="entry name" value="PriA"/>
</dbReference>
<gene>
    <name evidence="7 9" type="primary">priA</name>
    <name evidence="9" type="ORF">C6B37_01240</name>
</gene>
<dbReference type="GO" id="GO:0016887">
    <property type="term" value="F:ATP hydrolysis activity"/>
    <property type="evidence" value="ECO:0007669"/>
    <property type="project" value="RHEA"/>
</dbReference>
<dbReference type="Gene3D" id="3.40.50.300">
    <property type="entry name" value="P-loop containing nucleotide triphosphate hydrolases"/>
    <property type="match status" value="2"/>
</dbReference>
<dbReference type="HAMAP" id="MF_00983">
    <property type="entry name" value="PriA"/>
    <property type="match status" value="1"/>
</dbReference>
<evidence type="ECO:0000256" key="6">
    <source>
        <dbReference type="ARBA" id="ARBA00023235"/>
    </source>
</evidence>
<dbReference type="NCBIfam" id="TIGR00595">
    <property type="entry name" value="priA"/>
    <property type="match status" value="1"/>
</dbReference>
<dbReference type="EC" id="5.6.2.4" evidence="7"/>
<sequence length="778" mass="91828">MFAEIIVDIKISCENQCFDYEIPTNLVSFLKKGMGVIVPFGTKNNYRLGYVLNIKKQSSFATKQIVEILTRTLFINDELFLIADKMLETPFVTKTIVYKTIIPFVFLFSYKKKVNIQQENLVPSEIKIYLQKKKYHLSLKDPLFDNPLFKQLIKQQSLQIMNIIQAKNKPKKSFLYSLQLENLQNSNLTTKEKNFIQQFQKQLKNYNTKKELLKFASSHIINKLLQKKILNKTKQNIVEPSTNLSPFIWEWFPDIPLTVLQNYIWKQINCTFCQTYLLVYEEYKDKMAIYLKLIVENIKQKKQTLILLPEIILIQPLVTCIKKILPNLKIAVLHHKLNNESYLEQNEQIKNQQVHLVIGSRSAIFVPFHQLGGIIIDEEHDESLIEKEKTPFYDTRELAQVRAVFHHIPLILTSRTPSLESVYQIQKKKYQLLLFPVTPKISNIQLIDMKEELKKGNFEPFSDILFQNLKKAIKNKQKTLLFINAKGFSSFLLCSLCSYVFKCRRCQQNMTWFLHKNILKCRFCHHTENFSKKCFRCQQTSIRAVSFGIEYIEKILKEKFFSAKIIRLDSDTIRNNKKYEKILTIFRQKDIDILLGTEMIAKNLTIPSIYLVGIITADILLNTPTFKASEKTFQLLTKITKYNNYSNPIVIQSYNTQHYALQTILNYDLKTFYQKALQERKLSQNPPFWFVSKILISHNNFFKSSQIATNIKEHLRNYHKQEIKVFGPSVTNIKKKNNLYRFLLILKYKEWPLNLNFITEKKLQQDAYLLFDRFANII</sequence>
<dbReference type="PANTHER" id="PTHR30580">
    <property type="entry name" value="PRIMOSOMAL PROTEIN N"/>
    <property type="match status" value="1"/>
</dbReference>
<keyword evidence="7" id="KW-0479">Metal-binding</keyword>
<comment type="catalytic activity">
    <reaction evidence="7">
        <text>Couples ATP hydrolysis with the unwinding of duplex DNA by translocating in the 3'-5' direction.</text>
        <dbReference type="EC" id="5.6.2.4"/>
    </reaction>
</comment>
<feature type="binding site" evidence="7">
    <location>
        <position position="506"/>
    </location>
    <ligand>
        <name>Zn(2+)</name>
        <dbReference type="ChEBI" id="CHEBI:29105"/>
        <label>2</label>
    </ligand>
</feature>
<evidence type="ECO:0000313" key="10">
    <source>
        <dbReference type="Proteomes" id="UP000238672"/>
    </source>
</evidence>
<dbReference type="InterPro" id="IPR027417">
    <property type="entry name" value="P-loop_NTPase"/>
</dbReference>
<dbReference type="GO" id="GO:0006302">
    <property type="term" value="P:double-strand break repair"/>
    <property type="evidence" value="ECO:0007669"/>
    <property type="project" value="InterPro"/>
</dbReference>
<organism evidence="9 10">
    <name type="scientific">Candidatus Phytoplasma phoenicium</name>
    <dbReference type="NCBI Taxonomy" id="198422"/>
    <lineage>
        <taxon>Bacteria</taxon>
        <taxon>Bacillati</taxon>
        <taxon>Mycoplasmatota</taxon>
        <taxon>Mollicutes</taxon>
        <taxon>Acholeplasmatales</taxon>
        <taxon>Acholeplasmataceae</taxon>
        <taxon>Candidatus Phytoplasma</taxon>
        <taxon>16SrIX (Pigeon pea witches'-broom group)</taxon>
    </lineage>
</organism>
<dbReference type="PROSITE" id="PS51192">
    <property type="entry name" value="HELICASE_ATP_BIND_1"/>
    <property type="match status" value="1"/>
</dbReference>
<name>A0A2S8NUV8_9MOLU</name>
<dbReference type="SUPFAM" id="SSF52540">
    <property type="entry name" value="P-loop containing nucleoside triphosphate hydrolases"/>
    <property type="match status" value="2"/>
</dbReference>
<feature type="binding site" evidence="7">
    <location>
        <position position="503"/>
    </location>
    <ligand>
        <name>Zn(2+)</name>
        <dbReference type="ChEBI" id="CHEBI:29105"/>
        <label>2</label>
    </ligand>
</feature>
<keyword evidence="3 7" id="KW-0347">Helicase</keyword>
<dbReference type="GO" id="GO:0008270">
    <property type="term" value="F:zinc ion binding"/>
    <property type="evidence" value="ECO:0007669"/>
    <property type="project" value="UniProtKB-UniRule"/>
</dbReference>
<evidence type="ECO:0000256" key="1">
    <source>
        <dbReference type="ARBA" id="ARBA00022741"/>
    </source>
</evidence>
<evidence type="ECO:0000313" key="9">
    <source>
        <dbReference type="EMBL" id="PQP79763.1"/>
    </source>
</evidence>
<dbReference type="AlphaFoldDB" id="A0A2S8NUV8"/>
<feature type="binding site" evidence="7">
    <location>
        <position position="494"/>
    </location>
    <ligand>
        <name>Zn(2+)</name>
        <dbReference type="ChEBI" id="CHEBI:29105"/>
        <label>1</label>
    </ligand>
</feature>
<keyword evidence="2 7" id="KW-0378">Hydrolase</keyword>
<feature type="binding site" evidence="7">
    <location>
        <position position="497"/>
    </location>
    <ligand>
        <name>Zn(2+)</name>
        <dbReference type="ChEBI" id="CHEBI:29105"/>
        <label>1</label>
    </ligand>
</feature>
<evidence type="ECO:0000256" key="4">
    <source>
        <dbReference type="ARBA" id="ARBA00022840"/>
    </source>
</evidence>
<comment type="similarity">
    <text evidence="7">Belongs to the helicase family. PriA subfamily.</text>
</comment>
<feature type="binding site" evidence="7">
    <location>
        <position position="537"/>
    </location>
    <ligand>
        <name>Zn(2+)</name>
        <dbReference type="ChEBI" id="CHEBI:29105"/>
        <label>1</label>
    </ligand>
</feature>
<dbReference type="Gene3D" id="3.40.1440.60">
    <property type="entry name" value="PriA, 3(prime) DNA-binding domain"/>
    <property type="match status" value="1"/>
</dbReference>
<feature type="binding site" evidence="7">
    <location>
        <position position="521"/>
    </location>
    <ligand>
        <name>Zn(2+)</name>
        <dbReference type="ChEBI" id="CHEBI:29105"/>
        <label>2</label>
    </ligand>
</feature>
<dbReference type="Pfam" id="PF18074">
    <property type="entry name" value="PriA_C"/>
    <property type="match status" value="1"/>
</dbReference>
<dbReference type="PANTHER" id="PTHR30580:SF1">
    <property type="entry name" value="COMF OPERON PROTEIN 1"/>
    <property type="match status" value="1"/>
</dbReference>
<dbReference type="InterPro" id="IPR011545">
    <property type="entry name" value="DEAD/DEAH_box_helicase_dom"/>
</dbReference>
<comment type="cofactor">
    <cofactor evidence="7">
        <name>Zn(2+)</name>
        <dbReference type="ChEBI" id="CHEBI:29105"/>
    </cofactor>
    <text evidence="7">Binds 2 zinc ions per subunit.</text>
</comment>
<dbReference type="InterPro" id="IPR014001">
    <property type="entry name" value="Helicase_ATP-bd"/>
</dbReference>
<feature type="binding site" evidence="7">
    <location>
        <position position="524"/>
    </location>
    <ligand>
        <name>Zn(2+)</name>
        <dbReference type="ChEBI" id="CHEBI:29105"/>
        <label>2</label>
    </ligand>
</feature>
<keyword evidence="10" id="KW-1185">Reference proteome</keyword>
<keyword evidence="6 7" id="KW-0413">Isomerase</keyword>
<dbReference type="GO" id="GO:0006269">
    <property type="term" value="P:DNA replication, synthesis of primer"/>
    <property type="evidence" value="ECO:0007669"/>
    <property type="project" value="UniProtKB-KW"/>
</dbReference>
<evidence type="ECO:0000259" key="8">
    <source>
        <dbReference type="PROSITE" id="PS51192"/>
    </source>
</evidence>
<evidence type="ECO:0000256" key="5">
    <source>
        <dbReference type="ARBA" id="ARBA00023125"/>
    </source>
</evidence>
<comment type="subunit">
    <text evidence="7">Component of the replication restart primosome.</text>
</comment>
<feature type="domain" description="Helicase ATP-binding" evidence="8">
    <location>
        <begin position="286"/>
        <end position="435"/>
    </location>
</feature>
<dbReference type="GO" id="GO:0003677">
    <property type="term" value="F:DNA binding"/>
    <property type="evidence" value="ECO:0007669"/>
    <property type="project" value="UniProtKB-UniRule"/>
</dbReference>
<dbReference type="Proteomes" id="UP000238672">
    <property type="component" value="Unassembled WGS sequence"/>
</dbReference>
<feature type="binding site" evidence="7">
    <location>
        <position position="534"/>
    </location>
    <ligand>
        <name>Zn(2+)</name>
        <dbReference type="ChEBI" id="CHEBI:29105"/>
        <label>1</label>
    </ligand>
</feature>
<keyword evidence="5 7" id="KW-0238">DNA-binding</keyword>
<dbReference type="InterPro" id="IPR042115">
    <property type="entry name" value="PriA_3primeBD_sf"/>
</dbReference>
<keyword evidence="1 7" id="KW-0547">Nucleotide-binding</keyword>
<dbReference type="InterPro" id="IPR041236">
    <property type="entry name" value="PriA_C"/>
</dbReference>
<dbReference type="GO" id="GO:0006270">
    <property type="term" value="P:DNA replication initiation"/>
    <property type="evidence" value="ECO:0007669"/>
    <property type="project" value="TreeGrafter"/>
</dbReference>
<dbReference type="Pfam" id="PF00270">
    <property type="entry name" value="DEAD"/>
    <property type="match status" value="1"/>
</dbReference>
<dbReference type="GO" id="GO:1990077">
    <property type="term" value="C:primosome complex"/>
    <property type="evidence" value="ECO:0007669"/>
    <property type="project" value="UniProtKB-UniRule"/>
</dbReference>
<reference evidence="9 10" key="1">
    <citation type="submission" date="2018-02" db="EMBL/GenBank/DDBJ databases">
        <title>Metagenomics reveals mixed infection of spiroplasma and phytoplasma in chicory.</title>
        <authorList>
            <person name="Polano C."/>
            <person name="Moruzzi S."/>
            <person name="Ermacora P."/>
            <person name="Ferrini F."/>
            <person name="Martini M."/>
            <person name="Firrao G."/>
        </authorList>
    </citation>
    <scope>NUCLEOTIDE SEQUENCE [LARGE SCALE GENOMIC DNA]</scope>
    <source>
        <strain evidence="9 10">ChiP</strain>
    </source>
</reference>
<dbReference type="Pfam" id="PF17764">
    <property type="entry name" value="PriA_3primeBD"/>
    <property type="match status" value="1"/>
</dbReference>
<evidence type="ECO:0000256" key="2">
    <source>
        <dbReference type="ARBA" id="ARBA00022801"/>
    </source>
</evidence>
<keyword evidence="4 7" id="KW-0067">ATP-binding</keyword>
<evidence type="ECO:0000256" key="7">
    <source>
        <dbReference type="HAMAP-Rule" id="MF_00983"/>
    </source>
</evidence>
<keyword evidence="7" id="KW-0862">Zinc</keyword>
<accession>A0A2S8NUV8</accession>
<dbReference type="EMBL" id="PUUG01000028">
    <property type="protein sequence ID" value="PQP79763.1"/>
    <property type="molecule type" value="Genomic_DNA"/>
</dbReference>
<dbReference type="GO" id="GO:0005524">
    <property type="term" value="F:ATP binding"/>
    <property type="evidence" value="ECO:0007669"/>
    <property type="project" value="UniProtKB-UniRule"/>
</dbReference>
<keyword evidence="7" id="KW-0235">DNA replication</keyword>
<comment type="catalytic activity">
    <reaction evidence="7">
        <text>ATP + H2O = ADP + phosphate + H(+)</text>
        <dbReference type="Rhea" id="RHEA:13065"/>
        <dbReference type="ChEBI" id="CHEBI:15377"/>
        <dbReference type="ChEBI" id="CHEBI:15378"/>
        <dbReference type="ChEBI" id="CHEBI:30616"/>
        <dbReference type="ChEBI" id="CHEBI:43474"/>
        <dbReference type="ChEBI" id="CHEBI:456216"/>
        <dbReference type="EC" id="5.6.2.4"/>
    </reaction>
</comment>
<comment type="caution">
    <text evidence="9">The sequence shown here is derived from an EMBL/GenBank/DDBJ whole genome shotgun (WGS) entry which is preliminary data.</text>
</comment>
<proteinExistence type="inferred from homology"/>
<dbReference type="GO" id="GO:0043138">
    <property type="term" value="F:3'-5' DNA helicase activity"/>
    <property type="evidence" value="ECO:0007669"/>
    <property type="project" value="UniProtKB-EC"/>
</dbReference>
<dbReference type="InterPro" id="IPR041222">
    <property type="entry name" value="PriA_3primeBD"/>
</dbReference>